<gene>
    <name evidence="9" type="ORF">PEVE_00033964</name>
</gene>
<dbReference type="InterPro" id="IPR002652">
    <property type="entry name" value="Importin-a_IBB"/>
</dbReference>
<keyword evidence="3" id="KW-0677">Repeat</keyword>
<reference evidence="9 10" key="1">
    <citation type="submission" date="2022-05" db="EMBL/GenBank/DDBJ databases">
        <authorList>
            <consortium name="Genoscope - CEA"/>
            <person name="William W."/>
        </authorList>
    </citation>
    <scope>NUCLEOTIDE SEQUENCE [LARGE SCALE GENOMIC DNA]</scope>
</reference>
<feature type="repeat" description="ARM" evidence="6">
    <location>
        <begin position="281"/>
        <end position="319"/>
    </location>
</feature>
<evidence type="ECO:0000256" key="1">
    <source>
        <dbReference type="ARBA" id="ARBA00010394"/>
    </source>
</evidence>
<dbReference type="PROSITE" id="PS50176">
    <property type="entry name" value="ARM_REPEAT"/>
    <property type="match status" value="3"/>
</dbReference>
<keyword evidence="4 5" id="KW-0653">Protein transport</keyword>
<feature type="repeat" description="ARM" evidence="6">
    <location>
        <begin position="109"/>
        <end position="152"/>
    </location>
</feature>
<dbReference type="Proteomes" id="UP001159427">
    <property type="component" value="Unassembled WGS sequence"/>
</dbReference>
<dbReference type="PANTHER" id="PTHR23316">
    <property type="entry name" value="IMPORTIN ALPHA"/>
    <property type="match status" value="1"/>
</dbReference>
<evidence type="ECO:0000256" key="6">
    <source>
        <dbReference type="PROSITE-ProRule" id="PRU00259"/>
    </source>
</evidence>
<protein>
    <recommendedName>
        <fullName evidence="5">Importin subunit alpha</fullName>
    </recommendedName>
</protein>
<dbReference type="InterPro" id="IPR032413">
    <property type="entry name" value="Arm_3"/>
</dbReference>
<comment type="similarity">
    <text evidence="1 5">Belongs to the importin alpha family.</text>
</comment>
<dbReference type="InterPro" id="IPR024931">
    <property type="entry name" value="Importin_alpha"/>
</dbReference>
<dbReference type="Pfam" id="PF16186">
    <property type="entry name" value="Arm_3"/>
    <property type="match status" value="1"/>
</dbReference>
<feature type="region of interest" description="Disordered" evidence="7">
    <location>
        <begin position="1"/>
        <end position="22"/>
    </location>
</feature>
<dbReference type="Gene3D" id="1.25.10.10">
    <property type="entry name" value="Leucine-rich Repeat Variant"/>
    <property type="match status" value="1"/>
</dbReference>
<evidence type="ECO:0000313" key="10">
    <source>
        <dbReference type="Proteomes" id="UP001159427"/>
    </source>
</evidence>
<evidence type="ECO:0000256" key="5">
    <source>
        <dbReference type="PIRNR" id="PIRNR005673"/>
    </source>
</evidence>
<dbReference type="PIRSF" id="PIRSF005673">
    <property type="entry name" value="Importin_alpha"/>
    <property type="match status" value="1"/>
</dbReference>
<name>A0ABN8MM45_9CNID</name>
<evidence type="ECO:0000313" key="9">
    <source>
        <dbReference type="EMBL" id="CAH3028402.1"/>
    </source>
</evidence>
<evidence type="ECO:0000256" key="3">
    <source>
        <dbReference type="ARBA" id="ARBA00022737"/>
    </source>
</evidence>
<dbReference type="Pfam" id="PF00514">
    <property type="entry name" value="Arm"/>
    <property type="match status" value="6"/>
</dbReference>
<keyword evidence="10" id="KW-1185">Reference proteome</keyword>
<dbReference type="EMBL" id="CALNXI010000509">
    <property type="protein sequence ID" value="CAH3028402.1"/>
    <property type="molecule type" value="Genomic_DNA"/>
</dbReference>
<keyword evidence="2 5" id="KW-0813">Transport</keyword>
<evidence type="ECO:0000259" key="8">
    <source>
        <dbReference type="PROSITE" id="PS51214"/>
    </source>
</evidence>
<feature type="domain" description="IBB" evidence="8">
    <location>
        <begin position="1"/>
        <end position="52"/>
    </location>
</feature>
<organism evidence="9 10">
    <name type="scientific">Porites evermanni</name>
    <dbReference type="NCBI Taxonomy" id="104178"/>
    <lineage>
        <taxon>Eukaryota</taxon>
        <taxon>Metazoa</taxon>
        <taxon>Cnidaria</taxon>
        <taxon>Anthozoa</taxon>
        <taxon>Hexacorallia</taxon>
        <taxon>Scleractinia</taxon>
        <taxon>Fungiina</taxon>
        <taxon>Poritidae</taxon>
        <taxon>Porites</taxon>
    </lineage>
</organism>
<dbReference type="PROSITE" id="PS51214">
    <property type="entry name" value="IBB"/>
    <property type="match status" value="1"/>
</dbReference>
<dbReference type="Pfam" id="PF01749">
    <property type="entry name" value="IBB"/>
    <property type="match status" value="1"/>
</dbReference>
<comment type="caution">
    <text evidence="9">The sequence shown here is derived from an EMBL/GenBank/DDBJ whole genome shotgun (WGS) entry which is preliminary data.</text>
</comment>
<sequence>MAENRLRHFKNKGKDSSELRRRRTDVSIELRRSKRDDQVLKRRNITVEESSPLKEINSQQQTVTQLPLPTIQEYLKSNDDKLIFQAVQISRKMLSKHKNPPIKEFINSGLVPNFVNKLDRSDNPSIQFEAAWVLTNIASGSSDETKVVVDAGAVPRFVNLLSSSHVQVQEQAVWALGNIAGDGPLLRNFVIASGALKPLLALAHNSMNNVNFLRNVTWTLSNLCRNKNPPPDKETVIEILPILTYLLIHNQDKEVLSDTCWGLSYLTDGTNDRIQLVIDSGILPSLVNLLGHPEVNVVTPTLRAVGNIVTGTDEQTQMVIQCNALSYFKDLLKHHKPSIVKEATWAISNITAGPKEQIQAVINAGLVPLIIAVLKGCESVRADFKSQKEAVWAITNFTSGSTPDQITFLVQNGVIEPMCKLLDVKDAKTILVLLDGFNHILQTSSSNDRLMEEVCKQMEEHEGIQNIEGLQTHQNFEVYKSALAIIDKYFSEESTEEAEAVAPVATNEGFKFGTPQAIPVGGFHF</sequence>
<proteinExistence type="inferred from homology"/>
<dbReference type="InterPro" id="IPR011989">
    <property type="entry name" value="ARM-like"/>
</dbReference>
<feature type="repeat" description="ARM" evidence="6">
    <location>
        <begin position="152"/>
        <end position="180"/>
    </location>
</feature>
<dbReference type="SMART" id="SM00185">
    <property type="entry name" value="ARM"/>
    <property type="match status" value="8"/>
</dbReference>
<evidence type="ECO:0000256" key="4">
    <source>
        <dbReference type="ARBA" id="ARBA00022927"/>
    </source>
</evidence>
<dbReference type="InterPro" id="IPR000225">
    <property type="entry name" value="Armadillo"/>
</dbReference>
<dbReference type="SUPFAM" id="SSF48371">
    <property type="entry name" value="ARM repeat"/>
    <property type="match status" value="1"/>
</dbReference>
<evidence type="ECO:0000256" key="7">
    <source>
        <dbReference type="SAM" id="MobiDB-lite"/>
    </source>
</evidence>
<dbReference type="Gene3D" id="1.20.5.690">
    <property type="entry name" value="Importin-alpha, importin-beta-binding domain"/>
    <property type="match status" value="1"/>
</dbReference>
<dbReference type="InterPro" id="IPR016024">
    <property type="entry name" value="ARM-type_fold"/>
</dbReference>
<dbReference type="InterPro" id="IPR036975">
    <property type="entry name" value="Importin-a_IBB_sf"/>
</dbReference>
<evidence type="ECO:0000256" key="2">
    <source>
        <dbReference type="ARBA" id="ARBA00022448"/>
    </source>
</evidence>
<accession>A0ABN8MM45</accession>